<dbReference type="EMBL" id="CP009451">
    <property type="protein sequence ID" value="AIR06218.1"/>
    <property type="molecule type" value="Genomic_DNA"/>
</dbReference>
<dbReference type="OrthoDB" id="9806726at2"/>
<keyword evidence="4" id="KW-0067">ATP-binding</keyword>
<dbReference type="InterPro" id="IPR027417">
    <property type="entry name" value="P-loop_NTPase"/>
</dbReference>
<dbReference type="InterPro" id="IPR003593">
    <property type="entry name" value="AAA+_ATPase"/>
</dbReference>
<proteinExistence type="inferred from homology"/>
<dbReference type="Proteomes" id="UP000029481">
    <property type="component" value="Chromosome"/>
</dbReference>
<dbReference type="RefSeq" id="WP_038479513.1">
    <property type="nucleotide sequence ID" value="NZ_CP009451.1"/>
</dbReference>
<dbReference type="GO" id="GO:0016887">
    <property type="term" value="F:ATP hydrolysis activity"/>
    <property type="evidence" value="ECO:0007669"/>
    <property type="project" value="InterPro"/>
</dbReference>
<dbReference type="KEGG" id="cnt:JT31_16820"/>
<dbReference type="Gene3D" id="3.40.50.300">
    <property type="entry name" value="P-loop containing nucleotide triphosphate hydrolases"/>
    <property type="match status" value="1"/>
</dbReference>
<reference evidence="6 7" key="1">
    <citation type="submission" date="2014-09" db="EMBL/GenBank/DDBJ databases">
        <title>Cedecea neteri SSMD04 Genome Sequencing.</title>
        <authorList>
            <person name="Tan J.-Y."/>
        </authorList>
    </citation>
    <scope>NUCLEOTIDE SEQUENCE [LARGE SCALE GENOMIC DNA]</scope>
    <source>
        <strain evidence="6 7">SSMD04</strain>
    </source>
</reference>
<name>A0A089Q1Q6_9ENTR</name>
<evidence type="ECO:0000256" key="2">
    <source>
        <dbReference type="ARBA" id="ARBA00022448"/>
    </source>
</evidence>
<dbReference type="InterPro" id="IPR017871">
    <property type="entry name" value="ABC_transporter-like_CS"/>
</dbReference>
<evidence type="ECO:0000256" key="3">
    <source>
        <dbReference type="ARBA" id="ARBA00022741"/>
    </source>
</evidence>
<evidence type="ECO:0000313" key="7">
    <source>
        <dbReference type="Proteomes" id="UP000029481"/>
    </source>
</evidence>
<dbReference type="InterPro" id="IPR050153">
    <property type="entry name" value="Metal_Ion_Import_ABC"/>
</dbReference>
<evidence type="ECO:0000256" key="4">
    <source>
        <dbReference type="ARBA" id="ARBA00022840"/>
    </source>
</evidence>
<protein>
    <submittedName>
        <fullName evidence="6">ABC transporter</fullName>
    </submittedName>
</protein>
<evidence type="ECO:0000313" key="6">
    <source>
        <dbReference type="EMBL" id="AIR06218.1"/>
    </source>
</evidence>
<evidence type="ECO:0000256" key="1">
    <source>
        <dbReference type="ARBA" id="ARBA00005417"/>
    </source>
</evidence>
<gene>
    <name evidence="6" type="ORF">JT31_16820</name>
</gene>
<dbReference type="PANTHER" id="PTHR42734:SF5">
    <property type="entry name" value="IRON TRANSPORT SYSTEM ATP-BINDING PROTEIN HI_0361-RELATED"/>
    <property type="match status" value="1"/>
</dbReference>
<dbReference type="GO" id="GO:0005524">
    <property type="term" value="F:ATP binding"/>
    <property type="evidence" value="ECO:0007669"/>
    <property type="project" value="UniProtKB-KW"/>
</dbReference>
<keyword evidence="7" id="KW-1185">Reference proteome</keyword>
<dbReference type="InterPro" id="IPR003439">
    <property type="entry name" value="ABC_transporter-like_ATP-bd"/>
</dbReference>
<dbReference type="PROSITE" id="PS50893">
    <property type="entry name" value="ABC_TRANSPORTER_2"/>
    <property type="match status" value="1"/>
</dbReference>
<keyword evidence="3" id="KW-0547">Nucleotide-binding</keyword>
<dbReference type="SUPFAM" id="SSF52540">
    <property type="entry name" value="P-loop containing nucleoside triphosphate hydrolases"/>
    <property type="match status" value="1"/>
</dbReference>
<organism evidence="6 7">
    <name type="scientific">Cedecea neteri</name>
    <dbReference type="NCBI Taxonomy" id="158822"/>
    <lineage>
        <taxon>Bacteria</taxon>
        <taxon>Pseudomonadati</taxon>
        <taxon>Pseudomonadota</taxon>
        <taxon>Gammaproteobacteria</taxon>
        <taxon>Enterobacterales</taxon>
        <taxon>Enterobacteriaceae</taxon>
        <taxon>Cedecea</taxon>
    </lineage>
</organism>
<keyword evidence="2" id="KW-0813">Transport</keyword>
<comment type="similarity">
    <text evidence="1">Belongs to the ABC transporter superfamily.</text>
</comment>
<dbReference type="PANTHER" id="PTHR42734">
    <property type="entry name" value="METAL TRANSPORT SYSTEM ATP-BINDING PROTEIN TM_0124-RELATED"/>
    <property type="match status" value="1"/>
</dbReference>
<dbReference type="AlphaFoldDB" id="A0A089Q1Q6"/>
<dbReference type="CDD" id="cd03235">
    <property type="entry name" value="ABC_Metallic_Cations"/>
    <property type="match status" value="1"/>
</dbReference>
<accession>A0A089Q1Q6</accession>
<dbReference type="SMART" id="SM00382">
    <property type="entry name" value="AAA"/>
    <property type="match status" value="1"/>
</dbReference>
<evidence type="ECO:0000259" key="5">
    <source>
        <dbReference type="PROSITE" id="PS50893"/>
    </source>
</evidence>
<feature type="domain" description="ABC transporter" evidence="5">
    <location>
        <begin position="2"/>
        <end position="230"/>
    </location>
</feature>
<sequence>MIELKNLELGYYGNVVVSAISGRFQRGSMTAVIGANGCGKSTLLKTLAGLLPPISGRVNFQDDARPRIAWLPQLGEMDRQFPATVYDVVCMGSWPGRGLFSGLRRKHRERVMEAIERVGLTEHYLRPIEVLSGGQFQRMLFARLLVQDAPLVLLDEPFTGVDAQTSEFLMELMCQMHRDGKTLISVLHNNELVRRHFPEVLLLTSDGYQWGNADEALAQYASFRPRLVQTA</sequence>
<dbReference type="PROSITE" id="PS00211">
    <property type="entry name" value="ABC_TRANSPORTER_1"/>
    <property type="match status" value="1"/>
</dbReference>
<dbReference type="Pfam" id="PF00005">
    <property type="entry name" value="ABC_tran"/>
    <property type="match status" value="1"/>
</dbReference>